<dbReference type="EMBL" id="JBEHCU010014260">
    <property type="protein sequence ID" value="KAL1373548.1"/>
    <property type="molecule type" value="Genomic_DNA"/>
</dbReference>
<dbReference type="Proteomes" id="UP001562425">
    <property type="component" value="Unassembled WGS sequence"/>
</dbReference>
<evidence type="ECO:0000313" key="1">
    <source>
        <dbReference type="EMBL" id="KAL1373548.1"/>
    </source>
</evidence>
<organism evidence="1 2">
    <name type="scientific">Culex pipiens pipiens</name>
    <name type="common">Northern house mosquito</name>
    <dbReference type="NCBI Taxonomy" id="38569"/>
    <lineage>
        <taxon>Eukaryota</taxon>
        <taxon>Metazoa</taxon>
        <taxon>Ecdysozoa</taxon>
        <taxon>Arthropoda</taxon>
        <taxon>Hexapoda</taxon>
        <taxon>Insecta</taxon>
        <taxon>Pterygota</taxon>
        <taxon>Neoptera</taxon>
        <taxon>Endopterygota</taxon>
        <taxon>Diptera</taxon>
        <taxon>Nematocera</taxon>
        <taxon>Culicoidea</taxon>
        <taxon>Culicidae</taxon>
        <taxon>Culicinae</taxon>
        <taxon>Culicini</taxon>
        <taxon>Culex</taxon>
        <taxon>Culex</taxon>
    </lineage>
</organism>
<accession>A0ABD1CB10</accession>
<name>A0ABD1CB10_CULPP</name>
<reference evidence="1 2" key="1">
    <citation type="submission" date="2024-05" db="EMBL/GenBank/DDBJ databases">
        <title>Culex pipiens pipiens assembly and annotation.</title>
        <authorList>
            <person name="Alout H."/>
            <person name="Durand T."/>
        </authorList>
    </citation>
    <scope>NUCLEOTIDE SEQUENCE [LARGE SCALE GENOMIC DNA]</scope>
    <source>
        <strain evidence="1">HA-2024</strain>
        <tissue evidence="1">Whole body</tissue>
    </source>
</reference>
<keyword evidence="2" id="KW-1185">Reference proteome</keyword>
<proteinExistence type="predicted"/>
<gene>
    <name evidence="1" type="ORF">pipiens_018604</name>
</gene>
<dbReference type="AlphaFoldDB" id="A0ABD1CB10"/>
<comment type="caution">
    <text evidence="1">The sequence shown here is derived from an EMBL/GenBank/DDBJ whole genome shotgun (WGS) entry which is preliminary data.</text>
</comment>
<evidence type="ECO:0000313" key="2">
    <source>
        <dbReference type="Proteomes" id="UP001562425"/>
    </source>
</evidence>
<protein>
    <submittedName>
        <fullName evidence="1">Uncharacterized protein</fullName>
    </submittedName>
</protein>
<sequence length="189" mass="22151">MQNLARKNERVWVRWRGTMVQTDLIQLSCDSHLLNYTQWKCESLHCVNISYCASSSILSSSWPYFCASTNLFLRPILRVLIVIDRALRRHILLGIGTPLSNHLRGFTTVALDGRNDHFHRVLDYDVELSSEFIRSLVRQLDAVVQLVRPNLEQARVADRGQINRAVRGAQFLQLVQLIDRYFRFRWWPL</sequence>